<evidence type="ECO:0000256" key="12">
    <source>
        <dbReference type="ARBA" id="ARBA00049091"/>
    </source>
</evidence>
<gene>
    <name evidence="15" type="ORF">FHG89_30085</name>
</gene>
<feature type="active site" description="Cysteine sulfenic acid (-SOH) intermediate; for peroxidase activity" evidence="13">
    <location>
        <position position="54"/>
    </location>
</feature>
<keyword evidence="5" id="KW-0049">Antioxidant</keyword>
<comment type="function">
    <text evidence="1">Thiol-specific peroxidase that catalyzes the reduction of hydrogen peroxide and organic hydroperoxides to water and alcohols, respectively. Plays a role in cell protection against oxidative stress by detoxifying peroxides and as sensor of hydrogen peroxide-mediated signaling events.</text>
</comment>
<evidence type="ECO:0000256" key="13">
    <source>
        <dbReference type="PIRSR" id="PIRSR000239-1"/>
    </source>
</evidence>
<evidence type="ECO:0000256" key="9">
    <source>
        <dbReference type="ARBA" id="ARBA00032824"/>
    </source>
</evidence>
<keyword evidence="8" id="KW-0676">Redox-active center</keyword>
<evidence type="ECO:0000256" key="6">
    <source>
        <dbReference type="ARBA" id="ARBA00023002"/>
    </source>
</evidence>
<evidence type="ECO:0000256" key="11">
    <source>
        <dbReference type="ARBA" id="ARBA00041373"/>
    </source>
</evidence>
<dbReference type="AlphaFoldDB" id="A0A5C4Q951"/>
<dbReference type="EC" id="1.11.1.24" evidence="3"/>
<organism evidence="15 16">
    <name type="scientific">Micromonospora orduensis</name>
    <dbReference type="NCBI Taxonomy" id="1420891"/>
    <lineage>
        <taxon>Bacteria</taxon>
        <taxon>Bacillati</taxon>
        <taxon>Actinomycetota</taxon>
        <taxon>Actinomycetes</taxon>
        <taxon>Micromonosporales</taxon>
        <taxon>Micromonosporaceae</taxon>
        <taxon>Micromonospora</taxon>
    </lineage>
</organism>
<dbReference type="Proteomes" id="UP000306145">
    <property type="component" value="Unassembled WGS sequence"/>
</dbReference>
<evidence type="ECO:0000313" key="15">
    <source>
        <dbReference type="EMBL" id="TNH22027.1"/>
    </source>
</evidence>
<evidence type="ECO:0000313" key="16">
    <source>
        <dbReference type="Proteomes" id="UP000306145"/>
    </source>
</evidence>
<evidence type="ECO:0000256" key="8">
    <source>
        <dbReference type="ARBA" id="ARBA00023284"/>
    </source>
</evidence>
<keyword evidence="16" id="KW-1185">Reference proteome</keyword>
<comment type="similarity">
    <text evidence="10">Belongs to the peroxiredoxin family. BCP/PrxQ subfamily.</text>
</comment>
<protein>
    <recommendedName>
        <fullName evidence="3">thioredoxin-dependent peroxiredoxin</fullName>
        <ecNumber evidence="3">1.11.1.24</ecNumber>
    </recommendedName>
    <alternativeName>
        <fullName evidence="11">Bacterioferritin comigratory protein</fullName>
    </alternativeName>
    <alternativeName>
        <fullName evidence="9">Thioredoxin peroxidase</fullName>
    </alternativeName>
</protein>
<dbReference type="PROSITE" id="PS51352">
    <property type="entry name" value="THIOREDOXIN_2"/>
    <property type="match status" value="1"/>
</dbReference>
<dbReference type="InterPro" id="IPR024706">
    <property type="entry name" value="Peroxiredoxin_AhpC-typ"/>
</dbReference>
<evidence type="ECO:0000259" key="14">
    <source>
        <dbReference type="PROSITE" id="PS51352"/>
    </source>
</evidence>
<dbReference type="InterPro" id="IPR036249">
    <property type="entry name" value="Thioredoxin-like_sf"/>
</dbReference>
<dbReference type="InterPro" id="IPR000866">
    <property type="entry name" value="AhpC/TSA"/>
</dbReference>
<sequence length="160" mass="17328">MGQRRYAVAGVGVGDVVEDFELPDETGTPRRLSEFLATGPVVLFFYPGAMTRGCTAESCHFRDLAAEFVALGASRVGISRDPVAKQAEFSGLHGFDYPLLSDEDGTVAQAFGVRRRLPLGPLSTKRMTFVIGTDRRIVEVIHSEVSMNDHADRALRALGG</sequence>
<dbReference type="PANTHER" id="PTHR42801:SF8">
    <property type="entry name" value="PEROXIREDOXIN RV1608C-RELATED"/>
    <property type="match status" value="1"/>
</dbReference>
<dbReference type="PANTHER" id="PTHR42801">
    <property type="entry name" value="THIOREDOXIN-DEPENDENT PEROXIDE REDUCTASE"/>
    <property type="match status" value="1"/>
</dbReference>
<dbReference type="OrthoDB" id="9812811at2"/>
<dbReference type="Pfam" id="PF00578">
    <property type="entry name" value="AhpC-TSA"/>
    <property type="match status" value="1"/>
</dbReference>
<dbReference type="FunFam" id="3.40.30.10:FF:000267">
    <property type="entry name" value="Peroxidoxin bcpB"/>
    <property type="match status" value="1"/>
</dbReference>
<evidence type="ECO:0000256" key="1">
    <source>
        <dbReference type="ARBA" id="ARBA00003330"/>
    </source>
</evidence>
<name>A0A5C4Q951_9ACTN</name>
<keyword evidence="4" id="KW-0575">Peroxidase</keyword>
<dbReference type="PIRSF" id="PIRSF000239">
    <property type="entry name" value="AHPC"/>
    <property type="match status" value="1"/>
</dbReference>
<accession>A0A5C4Q951</accession>
<comment type="subunit">
    <text evidence="2">Monomer.</text>
</comment>
<dbReference type="Gene3D" id="3.40.30.10">
    <property type="entry name" value="Glutaredoxin"/>
    <property type="match status" value="1"/>
</dbReference>
<dbReference type="SUPFAM" id="SSF52833">
    <property type="entry name" value="Thioredoxin-like"/>
    <property type="match status" value="1"/>
</dbReference>
<evidence type="ECO:0000256" key="4">
    <source>
        <dbReference type="ARBA" id="ARBA00022559"/>
    </source>
</evidence>
<dbReference type="GO" id="GO:0005737">
    <property type="term" value="C:cytoplasm"/>
    <property type="evidence" value="ECO:0007669"/>
    <property type="project" value="TreeGrafter"/>
</dbReference>
<evidence type="ECO:0000256" key="2">
    <source>
        <dbReference type="ARBA" id="ARBA00011245"/>
    </source>
</evidence>
<dbReference type="CDD" id="cd03017">
    <property type="entry name" value="PRX_BCP"/>
    <property type="match status" value="1"/>
</dbReference>
<dbReference type="InterPro" id="IPR013766">
    <property type="entry name" value="Thioredoxin_domain"/>
</dbReference>
<comment type="catalytic activity">
    <reaction evidence="12">
        <text>a hydroperoxide + [thioredoxin]-dithiol = an alcohol + [thioredoxin]-disulfide + H2O</text>
        <dbReference type="Rhea" id="RHEA:62620"/>
        <dbReference type="Rhea" id="RHEA-COMP:10698"/>
        <dbReference type="Rhea" id="RHEA-COMP:10700"/>
        <dbReference type="ChEBI" id="CHEBI:15377"/>
        <dbReference type="ChEBI" id="CHEBI:29950"/>
        <dbReference type="ChEBI" id="CHEBI:30879"/>
        <dbReference type="ChEBI" id="CHEBI:35924"/>
        <dbReference type="ChEBI" id="CHEBI:50058"/>
        <dbReference type="EC" id="1.11.1.24"/>
    </reaction>
</comment>
<keyword evidence="6" id="KW-0560">Oxidoreductase</keyword>
<evidence type="ECO:0000256" key="3">
    <source>
        <dbReference type="ARBA" id="ARBA00013017"/>
    </source>
</evidence>
<dbReference type="GO" id="GO:0034599">
    <property type="term" value="P:cellular response to oxidative stress"/>
    <property type="evidence" value="ECO:0007669"/>
    <property type="project" value="TreeGrafter"/>
</dbReference>
<reference evidence="15 16" key="1">
    <citation type="submission" date="2019-06" db="EMBL/GenBank/DDBJ databases">
        <title>Micromonospora ordensis sp. nov., isolated from deep marine sediment.</title>
        <authorList>
            <person name="Veyisoglu A."/>
            <person name="Carro L."/>
            <person name="Klenk H.-P."/>
            <person name="Sahin N."/>
        </authorList>
    </citation>
    <scope>NUCLEOTIDE SEQUENCE [LARGE SCALE GENOMIC DNA]</scope>
    <source>
        <strain evidence="15 16">S2509</strain>
    </source>
</reference>
<dbReference type="GO" id="GO:0045454">
    <property type="term" value="P:cell redox homeostasis"/>
    <property type="evidence" value="ECO:0007669"/>
    <property type="project" value="TreeGrafter"/>
</dbReference>
<proteinExistence type="inferred from homology"/>
<evidence type="ECO:0000256" key="5">
    <source>
        <dbReference type="ARBA" id="ARBA00022862"/>
    </source>
</evidence>
<dbReference type="EMBL" id="VDFY01000279">
    <property type="protein sequence ID" value="TNH22027.1"/>
    <property type="molecule type" value="Genomic_DNA"/>
</dbReference>
<comment type="caution">
    <text evidence="15">The sequence shown here is derived from an EMBL/GenBank/DDBJ whole genome shotgun (WGS) entry which is preliminary data.</text>
</comment>
<evidence type="ECO:0000256" key="7">
    <source>
        <dbReference type="ARBA" id="ARBA00023157"/>
    </source>
</evidence>
<feature type="domain" description="Thioredoxin" evidence="14">
    <location>
        <begin position="11"/>
        <end position="160"/>
    </location>
</feature>
<dbReference type="GO" id="GO:0008379">
    <property type="term" value="F:thioredoxin peroxidase activity"/>
    <property type="evidence" value="ECO:0007669"/>
    <property type="project" value="TreeGrafter"/>
</dbReference>
<dbReference type="InterPro" id="IPR050924">
    <property type="entry name" value="Peroxiredoxin_BCP/PrxQ"/>
</dbReference>
<keyword evidence="7" id="KW-1015">Disulfide bond</keyword>
<evidence type="ECO:0000256" key="10">
    <source>
        <dbReference type="ARBA" id="ARBA00038489"/>
    </source>
</evidence>